<evidence type="ECO:0000313" key="1">
    <source>
        <dbReference type="EMBL" id="MDT8975712.1"/>
    </source>
</evidence>
<organism evidence="1 2">
    <name type="scientific">Paenibacillus suaedae</name>
    <dbReference type="NCBI Taxonomy" id="3077233"/>
    <lineage>
        <taxon>Bacteria</taxon>
        <taxon>Bacillati</taxon>
        <taxon>Bacillota</taxon>
        <taxon>Bacilli</taxon>
        <taxon>Bacillales</taxon>
        <taxon>Paenibacillaceae</taxon>
        <taxon>Paenibacillus</taxon>
    </lineage>
</organism>
<dbReference type="RefSeq" id="WP_315743842.1">
    <property type="nucleotide sequence ID" value="NZ_JAVYAA010000001.1"/>
</dbReference>
<proteinExistence type="predicted"/>
<gene>
    <name evidence="1" type="ORF">RQP50_05590</name>
</gene>
<evidence type="ECO:0000313" key="2">
    <source>
        <dbReference type="Proteomes" id="UP001250538"/>
    </source>
</evidence>
<protein>
    <submittedName>
        <fullName evidence="1">Uncharacterized protein</fullName>
    </submittedName>
</protein>
<name>A0AAJ2JWV7_9BACL</name>
<comment type="caution">
    <text evidence="1">The sequence shown here is derived from an EMBL/GenBank/DDBJ whole genome shotgun (WGS) entry which is preliminary data.</text>
</comment>
<dbReference type="AlphaFoldDB" id="A0AAJ2JWV7"/>
<dbReference type="EMBL" id="JAVYAA010000001">
    <property type="protein sequence ID" value="MDT8975712.1"/>
    <property type="molecule type" value="Genomic_DNA"/>
</dbReference>
<reference evidence="2" key="1">
    <citation type="submission" date="2023-09" db="EMBL/GenBank/DDBJ databases">
        <title>Paenibacillus sp. chi10 Genome sequencing and assembly.</title>
        <authorList>
            <person name="Kim I."/>
        </authorList>
    </citation>
    <scope>NUCLEOTIDE SEQUENCE [LARGE SCALE GENOMIC DNA]</scope>
    <source>
        <strain evidence="2">chi10</strain>
    </source>
</reference>
<sequence length="418" mass="50039">MQLENFAEILKVIFPRSEVKHDTDKIIFEYRGLEIKIDQIQISELSDRLSILEHRESTLLYSDNYYETLVSFEGRRIMSRFENNFDVEDTQNNINYLIGKASDEYILFLLQVLHTNDLLREFTRRTFYPSHMLQERFERSGSTNVFDFLRIGLRNLYTLKITTRDSKSYAEFERYNNSFLFHLAYNFDASIVEIKLLEDFLNSQRLERIRRNTDEVDPPRRRYIPELVYHYQMAVASESPYLQFISYYHVIEHFFEKIYNEELVKVVQDTVSSPSFSLKRENDIKKVIRVINNKLRARHEEYSINEREALELTLIKYIDSNSLKEKLKEYDDSLLDFYHDNEVVFSGGATINFDSPQEKEILKKISSRIYSTRNSIVHSKENDKLKYTPFKHDRYLIKEIPLVRFIAEEIILSNSKLL</sequence>
<keyword evidence="2" id="KW-1185">Reference proteome</keyword>
<accession>A0AAJ2JWV7</accession>
<dbReference type="Proteomes" id="UP001250538">
    <property type="component" value="Unassembled WGS sequence"/>
</dbReference>